<name>A0ABX2JT93_9MYCO</name>
<sequence>MWQIKRYPDNLTATEKRAIRRSFDRVVATSQKEGWQISDWHLVMPLDLTNQNLGWLDTHTSSAGFDCETHGLLWCDTQAAKYPKVIDYYLRDGRERLQALMNDLTALLSGREHRQEDEPLVPGDVVGDLAAIHRSLNACDPFYRYDFAASDGPPPDAPAPGDRGLVAVCAMQHDTVWVSVKIFALSLAALEERPIKAQFQLNVPDGDDELRQQVQQFIDYGTPLSLPQGSVSGSLDLPAGLGGSIDQASLRIVPLPSAEVDTEQAELYLAILAPDSDTEVAGVRLMRTEHTAGQAGGLRTLWSDSSGILNIEILGKGSDIKMGFRVHYDLPGRLPADVVEILRVLGAAHPPNRLGFRRTWGPPQLSVVGDAPFPEDSDAELWAVIADALMRLQDHVALLRLRMPEQMTEKQGGDIIEAAKLMSGEALSGPLSGAFNIHHIEDDKSSPFKFEVDGVYEILSIKDIEIELDNNVIPIGKETLFFLAKCVDTGDETSRVEPISDGTSMRYTGDIETGRVLGRPPKLFVRVSDDVGPSPPAEAGPT</sequence>
<organism evidence="1 2">
    <name type="scientific">Mycolicibacterium sphagni</name>
    <dbReference type="NCBI Taxonomy" id="1786"/>
    <lineage>
        <taxon>Bacteria</taxon>
        <taxon>Bacillati</taxon>
        <taxon>Actinomycetota</taxon>
        <taxon>Actinomycetes</taxon>
        <taxon>Mycobacteriales</taxon>
        <taxon>Mycobacteriaceae</taxon>
        <taxon>Mycolicibacterium</taxon>
    </lineage>
</organism>
<dbReference type="Proteomes" id="UP000708347">
    <property type="component" value="Unassembled WGS sequence"/>
</dbReference>
<keyword evidence="2" id="KW-1185">Reference proteome</keyword>
<accession>A0ABX2JT93</accession>
<dbReference type="RefSeq" id="WP_174396670.1">
    <property type="nucleotide sequence ID" value="NZ_VBSB01000003.1"/>
</dbReference>
<comment type="caution">
    <text evidence="1">The sequence shown here is derived from an EMBL/GenBank/DDBJ whole genome shotgun (WGS) entry which is preliminary data.</text>
</comment>
<proteinExistence type="predicted"/>
<gene>
    <name evidence="1" type="ORF">FEG63_04055</name>
</gene>
<reference evidence="1 2" key="1">
    <citation type="submission" date="2019-05" db="EMBL/GenBank/DDBJ databases">
        <title>Mycolicibacterium sphagni ENV482 genome assembly.</title>
        <authorList>
            <person name="Chen W."/>
            <person name="Faulkner N.W."/>
            <person name="Hyman M.R."/>
        </authorList>
    </citation>
    <scope>NUCLEOTIDE SEQUENCE [LARGE SCALE GENOMIC DNA]</scope>
    <source>
        <strain evidence="1 2">ENV482</strain>
    </source>
</reference>
<protein>
    <submittedName>
        <fullName evidence="1">Uncharacterized protein</fullName>
    </submittedName>
</protein>
<dbReference type="EMBL" id="VBSB01000003">
    <property type="protein sequence ID" value="NTY58727.1"/>
    <property type="molecule type" value="Genomic_DNA"/>
</dbReference>
<evidence type="ECO:0000313" key="1">
    <source>
        <dbReference type="EMBL" id="NTY58727.1"/>
    </source>
</evidence>
<evidence type="ECO:0000313" key="2">
    <source>
        <dbReference type="Proteomes" id="UP000708347"/>
    </source>
</evidence>